<dbReference type="EMBL" id="CP018076">
    <property type="protein sequence ID" value="APE42415.1"/>
    <property type="molecule type" value="Genomic_DNA"/>
</dbReference>
<keyword evidence="2" id="KW-0808">Transferase</keyword>
<sequence>MPLFSIILPCFNAEATITDTLASLSAQSFADWEAICVDDGSTDATAFLVRKAARRDPRIRLVSNTGKGPSDARNMGALACASGDLLAFCDADDLFVPGKLSHLRDILSDRSIDAVFGRIGFFQSVPGDSGVFSTVPARDLTIDMLLGENPVCTMSNITVRRGVFERSGGFDPAMVHNEDLDWLIRLVGLGARVVGVDLLHTWYRTSPGGLSTDLDAMLAGRARAVETAASFGVRPSNRSHAIHHRYLARRALRMADSRTAPLRHTVHGMIRSPAGFLCPPRRGVPTFLGALAALLLPRAFRQSLFS</sequence>
<keyword evidence="3" id="KW-1185">Reference proteome</keyword>
<dbReference type="Proteomes" id="UP000181897">
    <property type="component" value="Chromosome"/>
</dbReference>
<dbReference type="InterPro" id="IPR029044">
    <property type="entry name" value="Nucleotide-diphossugar_trans"/>
</dbReference>
<dbReference type="GO" id="GO:0016740">
    <property type="term" value="F:transferase activity"/>
    <property type="evidence" value="ECO:0007669"/>
    <property type="project" value="UniProtKB-KW"/>
</dbReference>
<name>A0A1J0WDL8_9RHOB</name>
<evidence type="ECO:0000313" key="3">
    <source>
        <dbReference type="Proteomes" id="UP000181897"/>
    </source>
</evidence>
<dbReference type="InterPro" id="IPR050834">
    <property type="entry name" value="Glycosyltransf_2"/>
</dbReference>
<evidence type="ECO:0000259" key="1">
    <source>
        <dbReference type="Pfam" id="PF00535"/>
    </source>
</evidence>
<organism evidence="2 3">
    <name type="scientific">Sulfitobacter alexandrii</name>
    <dbReference type="NCBI Taxonomy" id="1917485"/>
    <lineage>
        <taxon>Bacteria</taxon>
        <taxon>Pseudomonadati</taxon>
        <taxon>Pseudomonadota</taxon>
        <taxon>Alphaproteobacteria</taxon>
        <taxon>Rhodobacterales</taxon>
        <taxon>Roseobacteraceae</taxon>
        <taxon>Sulfitobacter</taxon>
    </lineage>
</organism>
<dbReference type="OrthoDB" id="5291101at2"/>
<proteinExistence type="predicted"/>
<dbReference type="PANTHER" id="PTHR43685">
    <property type="entry name" value="GLYCOSYLTRANSFERASE"/>
    <property type="match status" value="1"/>
</dbReference>
<feature type="domain" description="Glycosyltransferase 2-like" evidence="1">
    <location>
        <begin position="5"/>
        <end position="166"/>
    </location>
</feature>
<evidence type="ECO:0000313" key="2">
    <source>
        <dbReference type="EMBL" id="APE42415.1"/>
    </source>
</evidence>
<dbReference type="PANTHER" id="PTHR43685:SF2">
    <property type="entry name" value="GLYCOSYLTRANSFERASE 2-LIKE DOMAIN-CONTAINING PROTEIN"/>
    <property type="match status" value="1"/>
</dbReference>
<dbReference type="AlphaFoldDB" id="A0A1J0WDL8"/>
<reference evidence="2 3" key="1">
    <citation type="submission" date="2016-11" db="EMBL/GenBank/DDBJ databases">
        <title>Complete genome sequence of Sulfitobacter sp. AM1-D1, a toxic bacteria associated with marine dinoflagellate Alexandrium minutum in East China Sea.</title>
        <authorList>
            <person name="Yang Q."/>
            <person name="Zhang X."/>
            <person name="Tian X."/>
        </authorList>
    </citation>
    <scope>NUCLEOTIDE SEQUENCE [LARGE SCALE GENOMIC DNA]</scope>
    <source>
        <strain evidence="2 3">AM1-D1</strain>
    </source>
</reference>
<dbReference type="RefSeq" id="WP_071970020.1">
    <property type="nucleotide sequence ID" value="NZ_CP018076.1"/>
</dbReference>
<dbReference type="KEGG" id="suam:BOO69_02525"/>
<dbReference type="InterPro" id="IPR001173">
    <property type="entry name" value="Glyco_trans_2-like"/>
</dbReference>
<gene>
    <name evidence="2" type="ORF">BOO69_02525</name>
</gene>
<accession>A0A1J0WDL8</accession>
<dbReference type="Pfam" id="PF00535">
    <property type="entry name" value="Glycos_transf_2"/>
    <property type="match status" value="1"/>
</dbReference>
<dbReference type="Gene3D" id="3.90.550.10">
    <property type="entry name" value="Spore Coat Polysaccharide Biosynthesis Protein SpsA, Chain A"/>
    <property type="match status" value="1"/>
</dbReference>
<dbReference type="SUPFAM" id="SSF53448">
    <property type="entry name" value="Nucleotide-diphospho-sugar transferases"/>
    <property type="match status" value="1"/>
</dbReference>
<protein>
    <submittedName>
        <fullName evidence="2">Glucosyl transferase</fullName>
    </submittedName>
</protein>
<dbReference type="STRING" id="1917485.BOO69_02525"/>